<dbReference type="AlphaFoldDB" id="A0A2P2NR04"/>
<evidence type="ECO:0000313" key="1">
    <source>
        <dbReference type="EMBL" id="MBX44946.1"/>
    </source>
</evidence>
<proteinExistence type="predicted"/>
<sequence length="22" mass="2389">MMSSSFVSSTKIAELENLPGIF</sequence>
<reference evidence="1" key="1">
    <citation type="submission" date="2018-02" db="EMBL/GenBank/DDBJ databases">
        <title>Rhizophora mucronata_Transcriptome.</title>
        <authorList>
            <person name="Meera S.P."/>
            <person name="Sreeshan A."/>
            <person name="Augustine A."/>
        </authorList>
    </citation>
    <scope>NUCLEOTIDE SEQUENCE</scope>
    <source>
        <tissue evidence="1">Leaf</tissue>
    </source>
</reference>
<organism evidence="1">
    <name type="scientific">Rhizophora mucronata</name>
    <name type="common">Asiatic mangrove</name>
    <dbReference type="NCBI Taxonomy" id="61149"/>
    <lineage>
        <taxon>Eukaryota</taxon>
        <taxon>Viridiplantae</taxon>
        <taxon>Streptophyta</taxon>
        <taxon>Embryophyta</taxon>
        <taxon>Tracheophyta</taxon>
        <taxon>Spermatophyta</taxon>
        <taxon>Magnoliopsida</taxon>
        <taxon>eudicotyledons</taxon>
        <taxon>Gunneridae</taxon>
        <taxon>Pentapetalae</taxon>
        <taxon>rosids</taxon>
        <taxon>fabids</taxon>
        <taxon>Malpighiales</taxon>
        <taxon>Rhizophoraceae</taxon>
        <taxon>Rhizophora</taxon>
    </lineage>
</organism>
<dbReference type="EMBL" id="GGEC01064462">
    <property type="protein sequence ID" value="MBX44946.1"/>
    <property type="molecule type" value="Transcribed_RNA"/>
</dbReference>
<protein>
    <submittedName>
        <fullName evidence="1">Uncharacterized protein</fullName>
    </submittedName>
</protein>
<accession>A0A2P2NR04</accession>
<name>A0A2P2NR04_RHIMU</name>